<dbReference type="Pfam" id="PF05099">
    <property type="entry name" value="TerB"/>
    <property type="match status" value="1"/>
</dbReference>
<dbReference type="InterPro" id="IPR029024">
    <property type="entry name" value="TerB-like"/>
</dbReference>
<sequence length="148" mass="16796">MIARLFKQLLDGVTAAPASKHTTDLAAASLLVEVMRADLSIDDSERQAMRDVLANLFTSLTPDNVEELIRQAETTAADANDLYQFTELVHQHFSETQKFELLTGLWQVAWASNGLDRYEEHIIRRISELLYIPHSEFIRAKLKARPNS</sequence>
<dbReference type="SUPFAM" id="SSF158682">
    <property type="entry name" value="TerB-like"/>
    <property type="match status" value="1"/>
</dbReference>
<gene>
    <name evidence="2" type="ORF">OUO13_09200</name>
</gene>
<reference evidence="2" key="1">
    <citation type="submission" date="2022-11" db="EMBL/GenBank/DDBJ databases">
        <title>Parathalassolutuus dongxingensis gen. nov., sp. nov., a novel member of family Oceanospirillaceae isolated from a coastal shrimp pond in Guangxi, China.</title>
        <authorList>
            <person name="Chen H."/>
        </authorList>
    </citation>
    <scope>NUCLEOTIDE SEQUENCE</scope>
    <source>
        <strain evidence="2">G-43</strain>
    </source>
</reference>
<comment type="caution">
    <text evidence="2">The sequence shown here is derived from an EMBL/GenBank/DDBJ whole genome shotgun (WGS) entry which is preliminary data.</text>
</comment>
<accession>A0A9X3IRL7</accession>
<dbReference type="AlphaFoldDB" id="A0A9X3IRL7"/>
<organism evidence="2 3">
    <name type="scientific">Parathalassolituus penaei</name>
    <dbReference type="NCBI Taxonomy" id="2997323"/>
    <lineage>
        <taxon>Bacteria</taxon>
        <taxon>Pseudomonadati</taxon>
        <taxon>Pseudomonadota</taxon>
        <taxon>Gammaproteobacteria</taxon>
        <taxon>Oceanospirillales</taxon>
        <taxon>Oceanospirillaceae</taxon>
        <taxon>Parathalassolituus</taxon>
    </lineage>
</organism>
<name>A0A9X3IRL7_9GAMM</name>
<proteinExistence type="predicted"/>
<evidence type="ECO:0000313" key="3">
    <source>
        <dbReference type="Proteomes" id="UP001150830"/>
    </source>
</evidence>
<protein>
    <submittedName>
        <fullName evidence="2">TerB family tellurite resistance protein</fullName>
    </submittedName>
</protein>
<dbReference type="EMBL" id="JAPNOA010000026">
    <property type="protein sequence ID" value="MCY0965362.1"/>
    <property type="molecule type" value="Genomic_DNA"/>
</dbReference>
<dbReference type="Gene3D" id="1.10.3680.10">
    <property type="entry name" value="TerB-like"/>
    <property type="match status" value="1"/>
</dbReference>
<dbReference type="RefSeq" id="WP_283173576.1">
    <property type="nucleotide sequence ID" value="NZ_JAPNOA010000026.1"/>
</dbReference>
<feature type="domain" description="Co-chaperone DjlA N-terminal" evidence="1">
    <location>
        <begin position="25"/>
        <end position="141"/>
    </location>
</feature>
<evidence type="ECO:0000313" key="2">
    <source>
        <dbReference type="EMBL" id="MCY0965362.1"/>
    </source>
</evidence>
<dbReference type="CDD" id="cd07313">
    <property type="entry name" value="terB_like_2"/>
    <property type="match status" value="1"/>
</dbReference>
<dbReference type="InterPro" id="IPR007791">
    <property type="entry name" value="DjlA_N"/>
</dbReference>
<evidence type="ECO:0000259" key="1">
    <source>
        <dbReference type="Pfam" id="PF05099"/>
    </source>
</evidence>
<keyword evidence="3" id="KW-1185">Reference proteome</keyword>
<dbReference type="Proteomes" id="UP001150830">
    <property type="component" value="Unassembled WGS sequence"/>
</dbReference>